<keyword evidence="7" id="KW-0106">Calcium</keyword>
<dbReference type="PRINTS" id="PR00812">
    <property type="entry name" value="BCTERIALGSPF"/>
</dbReference>
<feature type="transmembrane region" description="Helical" evidence="14">
    <location>
        <begin position="216"/>
        <end position="235"/>
    </location>
</feature>
<dbReference type="GO" id="GO:0005886">
    <property type="term" value="C:plasma membrane"/>
    <property type="evidence" value="ECO:0007669"/>
    <property type="project" value="UniProtKB-SubCell"/>
</dbReference>
<evidence type="ECO:0000256" key="6">
    <source>
        <dbReference type="ARBA" id="ARBA00022692"/>
    </source>
</evidence>
<dbReference type="Proteomes" id="UP000002734">
    <property type="component" value="Chromosome"/>
</dbReference>
<name>C6C9M4_MUSP7</name>
<evidence type="ECO:0000256" key="12">
    <source>
        <dbReference type="ARBA" id="ARBA00074609"/>
    </source>
</evidence>
<dbReference type="Gene3D" id="1.20.81.30">
    <property type="entry name" value="Type II secretion system (T2SS), domain F"/>
    <property type="match status" value="2"/>
</dbReference>
<evidence type="ECO:0000256" key="13">
    <source>
        <dbReference type="ARBA" id="ARBA00077693"/>
    </source>
</evidence>
<comment type="subunit">
    <text evidence="11">Type II secretion system is composed of four main components: the outer membrane complex, the inner membrane complex, the cytoplasmic secretion ATPase and the periplasm-spanning pseudopilus. Homodimer. Interacts with OutE and OutL components.</text>
</comment>
<dbReference type="InterPro" id="IPR042094">
    <property type="entry name" value="T2SS_GspF_sf"/>
</dbReference>
<gene>
    <name evidence="16" type="ordered locus">Dd703_0664</name>
</gene>
<evidence type="ECO:0000256" key="5">
    <source>
        <dbReference type="ARBA" id="ARBA00022519"/>
    </source>
</evidence>
<evidence type="ECO:0000313" key="17">
    <source>
        <dbReference type="Proteomes" id="UP000002734"/>
    </source>
</evidence>
<evidence type="ECO:0000256" key="9">
    <source>
        <dbReference type="ARBA" id="ARBA00023136"/>
    </source>
</evidence>
<keyword evidence="5" id="KW-0997">Cell inner membrane</keyword>
<evidence type="ECO:0000256" key="10">
    <source>
        <dbReference type="ARBA" id="ARBA00030750"/>
    </source>
</evidence>
<dbReference type="Pfam" id="PF00482">
    <property type="entry name" value="T2SSF"/>
    <property type="match status" value="2"/>
</dbReference>
<comment type="similarity">
    <text evidence="3">Belongs to the GSP F family.</text>
</comment>
<sequence>MALQKLYRWQALHSNGEFCTGEHIGYNRRQIYQHLLEQGYQPLKLTTSAYITPRYWKGTHLAVILRQIASLLQAGLPLPDALALIGEHHEKAGWRCLLSDIRHQILQGRAFSDAIGDYPDIFPAICGSLLAVGELTGKLDECCARLAVYQETQQQLASNVMKAIRYPVFVIVAGMLVGLLMTALVLPEFAGLYATFNAPLPWFTRLMLSFSDNLRQYGLPALLLLLCLTLMLSVLRKRSIAWRTLEHRLALKLPLISALIRGHCLSQLFHSLSMTQYAGIPLPAGLSAASAINHPLYRHALRQAKIGVEQGLSFAQAIGDPWLFPAPCPQLIRVGEETGALDQLFNQLARWYEKHTQELTDTLTQAIEPLLIAIVGGIVGMLVIAMYLPIFQLGNVLAGA</sequence>
<dbReference type="FunFam" id="1.20.81.30:FF:000001">
    <property type="entry name" value="Type II secretion system protein F"/>
    <property type="match status" value="1"/>
</dbReference>
<dbReference type="EMBL" id="CP001654">
    <property type="protein sequence ID" value="ACS84475.1"/>
    <property type="molecule type" value="Genomic_DNA"/>
</dbReference>
<keyword evidence="9 14" id="KW-0472">Membrane</keyword>
<dbReference type="KEGG" id="dda:Dd703_0664"/>
<keyword evidence="8 14" id="KW-1133">Transmembrane helix</keyword>
<dbReference type="PANTHER" id="PTHR30012:SF7">
    <property type="entry name" value="PROTEIN TRANSPORT PROTEIN HOFC HOMOLOG"/>
    <property type="match status" value="1"/>
</dbReference>
<feature type="transmembrane region" description="Helical" evidence="14">
    <location>
        <begin position="168"/>
        <end position="196"/>
    </location>
</feature>
<evidence type="ECO:0000256" key="3">
    <source>
        <dbReference type="ARBA" id="ARBA00005745"/>
    </source>
</evidence>
<keyword evidence="17" id="KW-1185">Reference proteome</keyword>
<evidence type="ECO:0000256" key="2">
    <source>
        <dbReference type="ARBA" id="ARBA00004429"/>
    </source>
</evidence>
<keyword evidence="4" id="KW-1003">Cell membrane</keyword>
<feature type="domain" description="Type II secretion system protein GspF" evidence="15">
    <location>
        <begin position="270"/>
        <end position="389"/>
    </location>
</feature>
<evidence type="ECO:0000256" key="11">
    <source>
        <dbReference type="ARBA" id="ARBA00064046"/>
    </source>
</evidence>
<dbReference type="eggNOG" id="COG1459">
    <property type="taxonomic scope" value="Bacteria"/>
</dbReference>
<comment type="subcellular location">
    <subcellularLocation>
        <location evidence="2">Cell inner membrane</location>
        <topology evidence="2">Multi-pass membrane protein</topology>
    </subcellularLocation>
</comment>
<feature type="transmembrane region" description="Helical" evidence="14">
    <location>
        <begin position="370"/>
        <end position="390"/>
    </location>
</feature>
<evidence type="ECO:0000256" key="4">
    <source>
        <dbReference type="ARBA" id="ARBA00022475"/>
    </source>
</evidence>
<dbReference type="NCBIfam" id="NF007861">
    <property type="entry name" value="PRK10573.1"/>
    <property type="match status" value="1"/>
</dbReference>
<dbReference type="RefSeq" id="WP_012764294.1">
    <property type="nucleotide sequence ID" value="NC_012880.1"/>
</dbReference>
<dbReference type="HOGENOM" id="CLU_035032_2_0_6"/>
<organism evidence="16 17">
    <name type="scientific">Musicola paradisiaca (strain Ech703)</name>
    <name type="common">Dickeya paradisiaca</name>
    <name type="synonym">Dickeya dadantii</name>
    <dbReference type="NCBI Taxonomy" id="579405"/>
    <lineage>
        <taxon>Bacteria</taxon>
        <taxon>Pseudomonadati</taxon>
        <taxon>Pseudomonadota</taxon>
        <taxon>Gammaproteobacteria</taxon>
        <taxon>Enterobacterales</taxon>
        <taxon>Pectobacteriaceae</taxon>
        <taxon>Musicola</taxon>
    </lineage>
</organism>
<evidence type="ECO:0000259" key="15">
    <source>
        <dbReference type="Pfam" id="PF00482"/>
    </source>
</evidence>
<proteinExistence type="inferred from homology"/>
<evidence type="ECO:0000256" key="7">
    <source>
        <dbReference type="ARBA" id="ARBA00022837"/>
    </source>
</evidence>
<evidence type="ECO:0000313" key="16">
    <source>
        <dbReference type="EMBL" id="ACS84475.1"/>
    </source>
</evidence>
<dbReference type="InterPro" id="IPR018076">
    <property type="entry name" value="T2SS_GspF_dom"/>
</dbReference>
<evidence type="ECO:0000256" key="14">
    <source>
        <dbReference type="SAM" id="Phobius"/>
    </source>
</evidence>
<protein>
    <recommendedName>
        <fullName evidence="12">Type II secretion system protein F</fullName>
    </recommendedName>
    <alternativeName>
        <fullName evidence="10">General secretion pathway protein F</fullName>
    </alternativeName>
    <alternativeName>
        <fullName evidence="13">Pectic enzymes secretion protein OutF</fullName>
    </alternativeName>
</protein>
<dbReference type="InterPro" id="IPR003004">
    <property type="entry name" value="GspF/PilC"/>
</dbReference>
<dbReference type="PANTHER" id="PTHR30012">
    <property type="entry name" value="GENERAL SECRETION PATHWAY PROTEIN"/>
    <property type="match status" value="1"/>
</dbReference>
<evidence type="ECO:0000256" key="8">
    <source>
        <dbReference type="ARBA" id="ARBA00022989"/>
    </source>
</evidence>
<accession>C6C9M4</accession>
<dbReference type="GO" id="GO:0015628">
    <property type="term" value="P:protein secretion by the type II secretion system"/>
    <property type="evidence" value="ECO:0007669"/>
    <property type="project" value="TreeGrafter"/>
</dbReference>
<dbReference type="AlphaFoldDB" id="C6C9M4"/>
<comment type="function">
    <text evidence="1">Component of the type II secretion system inner membrane complex required for the energy-dependent secretion of extracellular factors such as proteases and toxins from the periplasm.</text>
</comment>
<evidence type="ECO:0000256" key="1">
    <source>
        <dbReference type="ARBA" id="ARBA00002684"/>
    </source>
</evidence>
<keyword evidence="6 14" id="KW-0812">Transmembrane</keyword>
<reference evidence="16" key="1">
    <citation type="submission" date="2009-06" db="EMBL/GenBank/DDBJ databases">
        <title>Complete sequence of Dickeya dadantii Ech703.</title>
        <authorList>
            <consortium name="US DOE Joint Genome Institute"/>
            <person name="Lucas S."/>
            <person name="Copeland A."/>
            <person name="Lapidus A."/>
            <person name="Glavina del Rio T."/>
            <person name="Dalin E."/>
            <person name="Tice H."/>
            <person name="Bruce D."/>
            <person name="Goodwin L."/>
            <person name="Pitluck S."/>
            <person name="Chertkov O."/>
            <person name="Brettin T."/>
            <person name="Detter J.C."/>
            <person name="Han C."/>
            <person name="Larimer F."/>
            <person name="Land M."/>
            <person name="Hauser L."/>
            <person name="Kyrpides N."/>
            <person name="Mikhailova N."/>
            <person name="Balakrishnan V."/>
            <person name="Glasner J."/>
            <person name="Perna N.T."/>
        </authorList>
    </citation>
    <scope>NUCLEOTIDE SEQUENCE [LARGE SCALE GENOMIC DNA]</scope>
    <source>
        <strain evidence="16">Ech703</strain>
    </source>
</reference>
<dbReference type="STRING" id="579405.Dd703_0664"/>
<feature type="domain" description="Type II secretion system protein GspF" evidence="15">
    <location>
        <begin position="65"/>
        <end position="187"/>
    </location>
</feature>